<comment type="caution">
    <text evidence="6">The sequence shown here is derived from an EMBL/GenBank/DDBJ whole genome shotgun (WGS) entry which is preliminary data.</text>
</comment>
<keyword evidence="3 4" id="KW-0732">Signal</keyword>
<dbReference type="PANTHER" id="PTHR46847">
    <property type="entry name" value="D-ALLOSE-BINDING PERIPLASMIC PROTEIN-RELATED"/>
    <property type="match status" value="1"/>
</dbReference>
<feature type="domain" description="Periplasmic binding protein" evidence="5">
    <location>
        <begin position="63"/>
        <end position="309"/>
    </location>
</feature>
<comment type="similarity">
    <text evidence="2">Belongs to the bacterial solute-binding protein 2 family.</text>
</comment>
<accession>A0ABV6B9X5</accession>
<dbReference type="InterPro" id="IPR025997">
    <property type="entry name" value="SBP_2_dom"/>
</dbReference>
<dbReference type="Pfam" id="PF13407">
    <property type="entry name" value="Peripla_BP_4"/>
    <property type="match status" value="1"/>
</dbReference>
<proteinExistence type="inferred from homology"/>
<organism evidence="6 7">
    <name type="scientific">Rheinheimera tilapiae</name>
    <dbReference type="NCBI Taxonomy" id="875043"/>
    <lineage>
        <taxon>Bacteria</taxon>
        <taxon>Pseudomonadati</taxon>
        <taxon>Pseudomonadota</taxon>
        <taxon>Gammaproteobacteria</taxon>
        <taxon>Chromatiales</taxon>
        <taxon>Chromatiaceae</taxon>
        <taxon>Rheinheimera</taxon>
    </lineage>
</organism>
<dbReference type="EMBL" id="JBHLXP010000001">
    <property type="protein sequence ID" value="MFC0047673.1"/>
    <property type="molecule type" value="Genomic_DNA"/>
</dbReference>
<name>A0ABV6B9X5_9GAMM</name>
<evidence type="ECO:0000259" key="5">
    <source>
        <dbReference type="Pfam" id="PF13407"/>
    </source>
</evidence>
<evidence type="ECO:0000256" key="4">
    <source>
        <dbReference type="SAM" id="SignalP"/>
    </source>
</evidence>
<dbReference type="InterPro" id="IPR028082">
    <property type="entry name" value="Peripla_BP_I"/>
</dbReference>
<sequence>MKPKKLQWRQVALLCLLPVLSTPVSAATPALDLTTAARAEQVILTPAQQQQLKTTKRRAALVWHGSSAWINAVTAGARTEFAAAGVDVVAVTDANFDPARQVADIENVTTMRPDFILTLAIDPSSVKNSLQRAVKQGAKLVLLSNPIAGFQHPADYTGIVTDDMLGMGRRAASVLAEYSNKPVKVGMIFHDADYFITNTRDRAFTDALKAHPQLQLVARKGFVREQETSDVAAALLLQHPELELIYVSWDSAAEGVLEALRAAGRKDIRVVTHDLGVNNLLDLARGGNMLATIADQPYLIGQTMAKVALLAELQQPTPALTLVPFDTVHRHNISEGWLRAFHSPLPAVIQPFIATENSR</sequence>
<dbReference type="SUPFAM" id="SSF53822">
    <property type="entry name" value="Periplasmic binding protein-like I"/>
    <property type="match status" value="1"/>
</dbReference>
<feature type="signal peptide" evidence="4">
    <location>
        <begin position="1"/>
        <end position="26"/>
    </location>
</feature>
<dbReference type="Gene3D" id="3.40.50.2300">
    <property type="match status" value="2"/>
</dbReference>
<dbReference type="RefSeq" id="WP_377241148.1">
    <property type="nucleotide sequence ID" value="NZ_JBHLXP010000001.1"/>
</dbReference>
<comment type="subcellular location">
    <subcellularLocation>
        <location evidence="1">Cell envelope</location>
    </subcellularLocation>
</comment>
<evidence type="ECO:0000313" key="6">
    <source>
        <dbReference type="EMBL" id="MFC0047673.1"/>
    </source>
</evidence>
<evidence type="ECO:0000313" key="7">
    <source>
        <dbReference type="Proteomes" id="UP001589813"/>
    </source>
</evidence>
<gene>
    <name evidence="6" type="ORF">ACFFJP_05180</name>
</gene>
<reference evidence="6 7" key="1">
    <citation type="submission" date="2024-09" db="EMBL/GenBank/DDBJ databases">
        <authorList>
            <person name="Sun Q."/>
            <person name="Mori K."/>
        </authorList>
    </citation>
    <scope>NUCLEOTIDE SEQUENCE [LARGE SCALE GENOMIC DNA]</scope>
    <source>
        <strain evidence="6 7">KCTC 23315</strain>
    </source>
</reference>
<keyword evidence="7" id="KW-1185">Reference proteome</keyword>
<protein>
    <submittedName>
        <fullName evidence="6">Substrate-binding domain-containing protein</fullName>
    </submittedName>
</protein>
<evidence type="ECO:0000256" key="3">
    <source>
        <dbReference type="ARBA" id="ARBA00022729"/>
    </source>
</evidence>
<dbReference type="PANTHER" id="PTHR46847:SF1">
    <property type="entry name" value="D-ALLOSE-BINDING PERIPLASMIC PROTEIN-RELATED"/>
    <property type="match status" value="1"/>
</dbReference>
<evidence type="ECO:0000256" key="2">
    <source>
        <dbReference type="ARBA" id="ARBA00007639"/>
    </source>
</evidence>
<feature type="chain" id="PRO_5046830287" evidence="4">
    <location>
        <begin position="27"/>
        <end position="359"/>
    </location>
</feature>
<dbReference type="Proteomes" id="UP001589813">
    <property type="component" value="Unassembled WGS sequence"/>
</dbReference>
<evidence type="ECO:0000256" key="1">
    <source>
        <dbReference type="ARBA" id="ARBA00004196"/>
    </source>
</evidence>